<accession>A0A4Y2TEK5</accession>
<evidence type="ECO:0000313" key="2">
    <source>
        <dbReference type="Proteomes" id="UP000499080"/>
    </source>
</evidence>
<dbReference type="EMBL" id="BGPR01027418">
    <property type="protein sequence ID" value="GBN97886.1"/>
    <property type="molecule type" value="Genomic_DNA"/>
</dbReference>
<keyword evidence="2" id="KW-1185">Reference proteome</keyword>
<sequence length="88" mass="9788">MIPGSENVRASRGASNCSRTSNRRLEALIILSDLKNANPNRRDRWGVYKRFSGALNPPPILRTSKRRALTLTGVDFSNENGRTTNVFG</sequence>
<evidence type="ECO:0000313" key="1">
    <source>
        <dbReference type="EMBL" id="GBN97886.1"/>
    </source>
</evidence>
<reference evidence="1 2" key="1">
    <citation type="journal article" date="2019" name="Sci. Rep.">
        <title>Orb-weaving spider Araneus ventricosus genome elucidates the spidroin gene catalogue.</title>
        <authorList>
            <person name="Kono N."/>
            <person name="Nakamura H."/>
            <person name="Ohtoshi R."/>
            <person name="Moran D.A.P."/>
            <person name="Shinohara A."/>
            <person name="Yoshida Y."/>
            <person name="Fujiwara M."/>
            <person name="Mori M."/>
            <person name="Tomita M."/>
            <person name="Arakawa K."/>
        </authorList>
    </citation>
    <scope>NUCLEOTIDE SEQUENCE [LARGE SCALE GENOMIC DNA]</scope>
</reference>
<gene>
    <name evidence="1" type="ORF">AVEN_238143_1</name>
</gene>
<name>A0A4Y2TEK5_ARAVE</name>
<dbReference type="AlphaFoldDB" id="A0A4Y2TEK5"/>
<proteinExistence type="predicted"/>
<comment type="caution">
    <text evidence="1">The sequence shown here is derived from an EMBL/GenBank/DDBJ whole genome shotgun (WGS) entry which is preliminary data.</text>
</comment>
<protein>
    <submittedName>
        <fullName evidence="1">Uncharacterized protein</fullName>
    </submittedName>
</protein>
<dbReference type="Proteomes" id="UP000499080">
    <property type="component" value="Unassembled WGS sequence"/>
</dbReference>
<organism evidence="1 2">
    <name type="scientific">Araneus ventricosus</name>
    <name type="common">Orbweaver spider</name>
    <name type="synonym">Epeira ventricosa</name>
    <dbReference type="NCBI Taxonomy" id="182803"/>
    <lineage>
        <taxon>Eukaryota</taxon>
        <taxon>Metazoa</taxon>
        <taxon>Ecdysozoa</taxon>
        <taxon>Arthropoda</taxon>
        <taxon>Chelicerata</taxon>
        <taxon>Arachnida</taxon>
        <taxon>Araneae</taxon>
        <taxon>Araneomorphae</taxon>
        <taxon>Entelegynae</taxon>
        <taxon>Araneoidea</taxon>
        <taxon>Araneidae</taxon>
        <taxon>Araneus</taxon>
    </lineage>
</organism>